<keyword evidence="7" id="KW-1185">Reference proteome</keyword>
<dbReference type="CDD" id="cd03784">
    <property type="entry name" value="GT1_Gtf-like"/>
    <property type="match status" value="1"/>
</dbReference>
<dbReference type="PROSITE" id="PS00375">
    <property type="entry name" value="UDPGT"/>
    <property type="match status" value="1"/>
</dbReference>
<name>A0A8K0D4C8_IGNLU</name>
<dbReference type="InterPro" id="IPR002213">
    <property type="entry name" value="UDP_glucos_trans"/>
</dbReference>
<gene>
    <name evidence="6" type="ORF">ILUMI_11759</name>
</gene>
<dbReference type="EMBL" id="VTPC01007014">
    <property type="protein sequence ID" value="KAF2894415.1"/>
    <property type="molecule type" value="Genomic_DNA"/>
</dbReference>
<evidence type="ECO:0000256" key="5">
    <source>
        <dbReference type="RuleBase" id="RU362059"/>
    </source>
</evidence>
<protein>
    <recommendedName>
        <fullName evidence="5">UDP-glucuronosyltransferase</fullName>
        <ecNumber evidence="5">2.4.1.17</ecNumber>
    </recommendedName>
</protein>
<dbReference type="Pfam" id="PF00201">
    <property type="entry name" value="UDPGT"/>
    <property type="match status" value="1"/>
</dbReference>
<dbReference type="SUPFAM" id="SSF53756">
    <property type="entry name" value="UDP-Glycosyltransferase/glycogen phosphorylase"/>
    <property type="match status" value="1"/>
</dbReference>
<dbReference type="Gene3D" id="3.40.50.2000">
    <property type="entry name" value="Glycogen Phosphorylase B"/>
    <property type="match status" value="1"/>
</dbReference>
<evidence type="ECO:0000256" key="3">
    <source>
        <dbReference type="ARBA" id="ARBA00022679"/>
    </source>
</evidence>
<organism evidence="6 7">
    <name type="scientific">Ignelater luminosus</name>
    <name type="common">Cucubano</name>
    <name type="synonym">Pyrophorus luminosus</name>
    <dbReference type="NCBI Taxonomy" id="2038154"/>
    <lineage>
        <taxon>Eukaryota</taxon>
        <taxon>Metazoa</taxon>
        <taxon>Ecdysozoa</taxon>
        <taxon>Arthropoda</taxon>
        <taxon>Hexapoda</taxon>
        <taxon>Insecta</taxon>
        <taxon>Pterygota</taxon>
        <taxon>Neoptera</taxon>
        <taxon>Endopterygota</taxon>
        <taxon>Coleoptera</taxon>
        <taxon>Polyphaga</taxon>
        <taxon>Elateriformia</taxon>
        <taxon>Elateroidea</taxon>
        <taxon>Elateridae</taxon>
        <taxon>Agrypninae</taxon>
        <taxon>Pyrophorini</taxon>
        <taxon>Ignelater</taxon>
    </lineage>
</organism>
<evidence type="ECO:0000313" key="7">
    <source>
        <dbReference type="Proteomes" id="UP000801492"/>
    </source>
</evidence>
<comment type="caution">
    <text evidence="6">The sequence shown here is derived from an EMBL/GenBank/DDBJ whole genome shotgun (WGS) entry which is preliminary data.</text>
</comment>
<evidence type="ECO:0000256" key="4">
    <source>
        <dbReference type="RuleBase" id="RU003718"/>
    </source>
</evidence>
<evidence type="ECO:0000256" key="2">
    <source>
        <dbReference type="ARBA" id="ARBA00022676"/>
    </source>
</evidence>
<dbReference type="PANTHER" id="PTHR48043">
    <property type="entry name" value="EG:EG0003.4 PROTEIN-RELATED"/>
    <property type="match status" value="1"/>
</dbReference>
<dbReference type="Proteomes" id="UP000801492">
    <property type="component" value="Unassembled WGS sequence"/>
</dbReference>
<dbReference type="InterPro" id="IPR050271">
    <property type="entry name" value="UDP-glycosyltransferase"/>
</dbReference>
<accession>A0A8K0D4C8</accession>
<dbReference type="EC" id="2.4.1.17" evidence="5"/>
<comment type="similarity">
    <text evidence="1 4">Belongs to the UDP-glycosyltransferase family.</text>
</comment>
<comment type="catalytic activity">
    <reaction evidence="5">
        <text>glucuronate acceptor + UDP-alpha-D-glucuronate = acceptor beta-D-glucuronoside + UDP + H(+)</text>
        <dbReference type="Rhea" id="RHEA:21032"/>
        <dbReference type="ChEBI" id="CHEBI:15378"/>
        <dbReference type="ChEBI" id="CHEBI:58052"/>
        <dbReference type="ChEBI" id="CHEBI:58223"/>
        <dbReference type="ChEBI" id="CHEBI:132367"/>
        <dbReference type="ChEBI" id="CHEBI:132368"/>
        <dbReference type="EC" id="2.4.1.17"/>
    </reaction>
</comment>
<proteinExistence type="inferred from homology"/>
<feature type="non-terminal residue" evidence="6">
    <location>
        <position position="1"/>
    </location>
</feature>
<dbReference type="AlphaFoldDB" id="A0A8K0D4C8"/>
<comment type="subcellular location">
    <subcellularLocation>
        <location evidence="5">Membrane</location>
        <topology evidence="5">Single-pass membrane protein</topology>
    </subcellularLocation>
</comment>
<dbReference type="GO" id="GO:0015020">
    <property type="term" value="F:glucuronosyltransferase activity"/>
    <property type="evidence" value="ECO:0007669"/>
    <property type="project" value="UniProtKB-EC"/>
</dbReference>
<evidence type="ECO:0000313" key="6">
    <source>
        <dbReference type="EMBL" id="KAF2894415.1"/>
    </source>
</evidence>
<keyword evidence="3 4" id="KW-0808">Transferase</keyword>
<keyword evidence="2 4" id="KW-0328">Glycosyltransferase</keyword>
<dbReference type="PANTHER" id="PTHR48043:SF159">
    <property type="entry name" value="EG:EG0003.4 PROTEIN-RELATED"/>
    <property type="match status" value="1"/>
</dbReference>
<sequence length="211" mass="24082">DLEEIMNSAKNGVILLSLGTNIKSANLKDEIKQTFLKVFAKLSQTVLWKFETDDLKTVPKNVIIRKWLPQNDILGHPNIKLFLSHGGSLSTQEAMYHGVPVVGIPFFSDQFLNIHQMKKKGIAEHIDLKKNVTADEMYEKIQMVLNSNSYKSKIDKISKLYRDRPQTALEKAIFWIEYVMRHGTAEHLVLPARDMPSYKTGNLDVLAVFVL</sequence>
<dbReference type="FunFam" id="3.40.50.2000:FF:000050">
    <property type="entry name" value="UDP-glucuronosyltransferase"/>
    <property type="match status" value="1"/>
</dbReference>
<dbReference type="GO" id="GO:0016020">
    <property type="term" value="C:membrane"/>
    <property type="evidence" value="ECO:0007669"/>
    <property type="project" value="UniProtKB-SubCell"/>
</dbReference>
<evidence type="ECO:0000256" key="1">
    <source>
        <dbReference type="ARBA" id="ARBA00009995"/>
    </source>
</evidence>
<dbReference type="OrthoDB" id="5835829at2759"/>
<reference evidence="6" key="1">
    <citation type="submission" date="2019-08" db="EMBL/GenBank/DDBJ databases">
        <title>The genome of the North American firefly Photinus pyralis.</title>
        <authorList>
            <consortium name="Photinus pyralis genome working group"/>
            <person name="Fallon T.R."/>
            <person name="Sander Lower S.E."/>
            <person name="Weng J.-K."/>
        </authorList>
    </citation>
    <scope>NUCLEOTIDE SEQUENCE</scope>
    <source>
        <strain evidence="6">TRF0915ILg1</strain>
        <tissue evidence="6">Whole body</tissue>
    </source>
</reference>
<dbReference type="InterPro" id="IPR035595">
    <property type="entry name" value="UDP_glycos_trans_CS"/>
</dbReference>
<feature type="non-terminal residue" evidence="6">
    <location>
        <position position="211"/>
    </location>
</feature>